<name>A0A9X3UH58_9HYPH</name>
<dbReference type="PANTHER" id="PTHR30055">
    <property type="entry name" value="HTH-TYPE TRANSCRIPTIONAL REGULATOR RUTR"/>
    <property type="match status" value="1"/>
</dbReference>
<evidence type="ECO:0000259" key="3">
    <source>
        <dbReference type="PROSITE" id="PS50977"/>
    </source>
</evidence>
<dbReference type="RefSeq" id="WP_267989966.1">
    <property type="nucleotide sequence ID" value="NZ_JAPJZI010000001.1"/>
</dbReference>
<organism evidence="4 5">
    <name type="scientific">Hoeflea prorocentri</name>
    <dbReference type="NCBI Taxonomy" id="1922333"/>
    <lineage>
        <taxon>Bacteria</taxon>
        <taxon>Pseudomonadati</taxon>
        <taxon>Pseudomonadota</taxon>
        <taxon>Alphaproteobacteria</taxon>
        <taxon>Hyphomicrobiales</taxon>
        <taxon>Rhizobiaceae</taxon>
        <taxon>Hoeflea</taxon>
    </lineage>
</organism>
<dbReference type="InterPro" id="IPR009057">
    <property type="entry name" value="Homeodomain-like_sf"/>
</dbReference>
<dbReference type="GO" id="GO:0000976">
    <property type="term" value="F:transcription cis-regulatory region binding"/>
    <property type="evidence" value="ECO:0007669"/>
    <property type="project" value="TreeGrafter"/>
</dbReference>
<feature type="domain" description="HTH tetR-type" evidence="3">
    <location>
        <begin position="1"/>
        <end position="51"/>
    </location>
</feature>
<evidence type="ECO:0000313" key="5">
    <source>
        <dbReference type="Proteomes" id="UP001151234"/>
    </source>
</evidence>
<keyword evidence="1 2" id="KW-0238">DNA-binding</keyword>
<dbReference type="PROSITE" id="PS50977">
    <property type="entry name" value="HTH_TETR_2"/>
    <property type="match status" value="1"/>
</dbReference>
<evidence type="ECO:0000256" key="1">
    <source>
        <dbReference type="ARBA" id="ARBA00023125"/>
    </source>
</evidence>
<keyword evidence="5" id="KW-1185">Reference proteome</keyword>
<dbReference type="InterPro" id="IPR001647">
    <property type="entry name" value="HTH_TetR"/>
</dbReference>
<dbReference type="AlphaFoldDB" id="A0A9X3UH58"/>
<evidence type="ECO:0000313" key="4">
    <source>
        <dbReference type="EMBL" id="MDA5398553.1"/>
    </source>
</evidence>
<dbReference type="Pfam" id="PF00440">
    <property type="entry name" value="TetR_N"/>
    <property type="match status" value="1"/>
</dbReference>
<gene>
    <name evidence="4" type="ORF">OQ273_08220</name>
</gene>
<accession>A0A9X3UH58</accession>
<reference evidence="4" key="1">
    <citation type="submission" date="2022-11" db="EMBL/GenBank/DDBJ databases">
        <title>Draft genome sequence of Hoeflea poritis E7-10 and Hoeflea prorocentri PM5-8, separated from scleractinian coral Porites lutea and marine dinoflagellate.</title>
        <authorList>
            <person name="Zhang G."/>
            <person name="Wei Q."/>
            <person name="Cai L."/>
        </authorList>
    </citation>
    <scope>NUCLEOTIDE SEQUENCE</scope>
    <source>
        <strain evidence="4">PM5-8</strain>
    </source>
</reference>
<dbReference type="InterPro" id="IPR036271">
    <property type="entry name" value="Tet_transcr_reg_TetR-rel_C_sf"/>
</dbReference>
<proteinExistence type="predicted"/>
<dbReference type="Gene3D" id="1.10.357.10">
    <property type="entry name" value="Tetracycline Repressor, domain 2"/>
    <property type="match status" value="1"/>
</dbReference>
<protein>
    <submittedName>
        <fullName evidence="4">TetR/AcrR family transcriptional regulator</fullName>
    </submittedName>
</protein>
<evidence type="ECO:0000256" key="2">
    <source>
        <dbReference type="PROSITE-ProRule" id="PRU00335"/>
    </source>
</evidence>
<dbReference type="EMBL" id="JAPJZI010000001">
    <property type="protein sequence ID" value="MDA5398553.1"/>
    <property type="molecule type" value="Genomic_DNA"/>
</dbReference>
<dbReference type="SUPFAM" id="SSF48498">
    <property type="entry name" value="Tetracyclin repressor-like, C-terminal domain"/>
    <property type="match status" value="1"/>
</dbReference>
<dbReference type="GO" id="GO:0003700">
    <property type="term" value="F:DNA-binding transcription factor activity"/>
    <property type="evidence" value="ECO:0007669"/>
    <property type="project" value="TreeGrafter"/>
</dbReference>
<dbReference type="Proteomes" id="UP001151234">
    <property type="component" value="Unassembled WGS sequence"/>
</dbReference>
<dbReference type="InterPro" id="IPR050109">
    <property type="entry name" value="HTH-type_TetR-like_transc_reg"/>
</dbReference>
<dbReference type="SUPFAM" id="SSF46689">
    <property type="entry name" value="Homeodomain-like"/>
    <property type="match status" value="1"/>
</dbReference>
<sequence length="174" mass="19021">MIADVVENGLDKAPVSRIAKRAGVSAGTIYVYYPNKDEMLQSIYLEIKSLLHDAMMTASGPGADSAKRIRSMWFAMFGFMLENPDMFAFHEIVAAEKLLGPDQLEEVAGMAGDIHGVLGDAINDRTLKDMPMDCVISLLFGPAVNLARRMLSGGSHDLQKADLVFRSIWTGIAR</sequence>
<feature type="DNA-binding region" description="H-T-H motif" evidence="2">
    <location>
        <begin position="14"/>
        <end position="33"/>
    </location>
</feature>
<dbReference type="PANTHER" id="PTHR30055:SF207">
    <property type="entry name" value="HTH-TYPE TRANSCRIPTIONAL REPRESSOR FATR"/>
    <property type="match status" value="1"/>
</dbReference>
<comment type="caution">
    <text evidence="4">The sequence shown here is derived from an EMBL/GenBank/DDBJ whole genome shotgun (WGS) entry which is preliminary data.</text>
</comment>